<feature type="compositionally biased region" description="Low complexity" evidence="1">
    <location>
        <begin position="438"/>
        <end position="450"/>
    </location>
</feature>
<sequence length="829" mass="92102">MPRPSNSEKKKTGRRGWYHGEVETWLLEFLDECRKCKNSGKADVFYTARTRELYLKYPAAAIACAGSSGEIENSETVEPTSSTNLAQSQDEADFIKKVGWDKLTTAQFAEKKHEFSKCRFKVGEFYRRKIRGGTNTSDKVLDRVMESTVPSKPQKLTVVQMFGKLYRESLILPVVEKEWKKACEEYEKATGVSMDPSAVTGTGTDSPNDESGAGNDNESGSGDQLEALAEDRTEAPPPKKPVYIALYNRIVKDLFEKQSEETKQHVAEEVERAHKEGLDNWQAKKDAKLNEEKSPEELEITLNKLGVAACRFANATANESKRMVSIVFIGPNGRDGGNIELKWVHVRSTAGGLIWPEYDPKAFTATEQSLVRFGNQCFNAETRAARAIQSSVPMPATSDESSWTVPRNPTEVAASIIRNNTERHRRPGPGRNSENMVKSSSKSKSTSAKSVPKGTVPPDSTSSIPRPRPRPLTRPKSNPTQPLPESPAINTPEVQSSRRAVSMDPSLDIPIIFPEATKAYCPLLPTPSSQAAIPIPSVRPRSNSDAATAIPDLALFPRLQKSVSSQAPHAVQNAAASVDTDQSGSQTPHAADSANPARHDHGEGVDINSDSVWNHPRKSDFWPVLKEAVEAFEDGAEWPVWPELVSSYVELEEYFDFQEKNGKFSTKKESPTIKIFKIANGDPSEPSVLAARAKFPKAWQAWWSDVVPDEGDGFYPLDTVSGSGGLYKLILGLFWWGVWVYEEEDSACSQEEKDLAGVNIAEWMQSVEEMQEMITSVLAHLKAPKGKKRKMPDAKRTTKKRKTESNEPSVRRTRSHKHTERELRASKRR</sequence>
<feature type="compositionally biased region" description="Polar residues" evidence="1">
    <location>
        <begin position="389"/>
        <end position="407"/>
    </location>
</feature>
<reference evidence="2 3" key="1">
    <citation type="journal article" date="2019" name="Nat. Ecol. Evol.">
        <title>Megaphylogeny resolves global patterns of mushroom evolution.</title>
        <authorList>
            <person name="Varga T."/>
            <person name="Krizsan K."/>
            <person name="Foldi C."/>
            <person name="Dima B."/>
            <person name="Sanchez-Garcia M."/>
            <person name="Sanchez-Ramirez S."/>
            <person name="Szollosi G.J."/>
            <person name="Szarkandi J.G."/>
            <person name="Papp V."/>
            <person name="Albert L."/>
            <person name="Andreopoulos W."/>
            <person name="Angelini C."/>
            <person name="Antonin V."/>
            <person name="Barry K.W."/>
            <person name="Bougher N.L."/>
            <person name="Buchanan P."/>
            <person name="Buyck B."/>
            <person name="Bense V."/>
            <person name="Catcheside P."/>
            <person name="Chovatia M."/>
            <person name="Cooper J."/>
            <person name="Damon W."/>
            <person name="Desjardin D."/>
            <person name="Finy P."/>
            <person name="Geml J."/>
            <person name="Haridas S."/>
            <person name="Hughes K."/>
            <person name="Justo A."/>
            <person name="Karasinski D."/>
            <person name="Kautmanova I."/>
            <person name="Kiss B."/>
            <person name="Kocsube S."/>
            <person name="Kotiranta H."/>
            <person name="LaButti K.M."/>
            <person name="Lechner B.E."/>
            <person name="Liimatainen K."/>
            <person name="Lipzen A."/>
            <person name="Lukacs Z."/>
            <person name="Mihaltcheva S."/>
            <person name="Morgado L.N."/>
            <person name="Niskanen T."/>
            <person name="Noordeloos M.E."/>
            <person name="Ohm R.A."/>
            <person name="Ortiz-Santana B."/>
            <person name="Ovrebo C."/>
            <person name="Racz N."/>
            <person name="Riley R."/>
            <person name="Savchenko A."/>
            <person name="Shiryaev A."/>
            <person name="Soop K."/>
            <person name="Spirin V."/>
            <person name="Szebenyi C."/>
            <person name="Tomsovsky M."/>
            <person name="Tulloss R.E."/>
            <person name="Uehling J."/>
            <person name="Grigoriev I.V."/>
            <person name="Vagvolgyi C."/>
            <person name="Papp T."/>
            <person name="Martin F.M."/>
            <person name="Miettinen O."/>
            <person name="Hibbett D.S."/>
            <person name="Nagy L.G."/>
        </authorList>
    </citation>
    <scope>NUCLEOTIDE SEQUENCE [LARGE SCALE GENOMIC DNA]</scope>
    <source>
        <strain evidence="2 3">CBS 962.96</strain>
    </source>
</reference>
<feature type="region of interest" description="Disordered" evidence="1">
    <location>
        <begin position="389"/>
        <end position="500"/>
    </location>
</feature>
<evidence type="ECO:0000256" key="1">
    <source>
        <dbReference type="SAM" id="MobiDB-lite"/>
    </source>
</evidence>
<name>A0A4S8LHU8_DENBC</name>
<feature type="region of interest" description="Disordered" evidence="1">
    <location>
        <begin position="781"/>
        <end position="829"/>
    </location>
</feature>
<accession>A0A4S8LHU8</accession>
<keyword evidence="3" id="KW-1185">Reference proteome</keyword>
<proteinExistence type="predicted"/>
<feature type="region of interest" description="Disordered" evidence="1">
    <location>
        <begin position="190"/>
        <end position="223"/>
    </location>
</feature>
<evidence type="ECO:0000313" key="3">
    <source>
        <dbReference type="Proteomes" id="UP000297245"/>
    </source>
</evidence>
<gene>
    <name evidence="2" type="ORF">K435DRAFT_866202</name>
</gene>
<feature type="compositionally biased region" description="Polar residues" evidence="1">
    <location>
        <begin position="488"/>
        <end position="499"/>
    </location>
</feature>
<dbReference type="OrthoDB" id="2980832at2759"/>
<feature type="region of interest" description="Disordered" evidence="1">
    <location>
        <begin position="566"/>
        <end position="610"/>
    </location>
</feature>
<organism evidence="2 3">
    <name type="scientific">Dendrothele bispora (strain CBS 962.96)</name>
    <dbReference type="NCBI Taxonomy" id="1314807"/>
    <lineage>
        <taxon>Eukaryota</taxon>
        <taxon>Fungi</taxon>
        <taxon>Dikarya</taxon>
        <taxon>Basidiomycota</taxon>
        <taxon>Agaricomycotina</taxon>
        <taxon>Agaricomycetes</taxon>
        <taxon>Agaricomycetidae</taxon>
        <taxon>Agaricales</taxon>
        <taxon>Agaricales incertae sedis</taxon>
        <taxon>Dendrothele</taxon>
    </lineage>
</organism>
<feature type="compositionally biased region" description="Basic and acidic residues" evidence="1">
    <location>
        <begin position="819"/>
        <end position="829"/>
    </location>
</feature>
<dbReference type="AlphaFoldDB" id="A0A4S8LHU8"/>
<evidence type="ECO:0000313" key="2">
    <source>
        <dbReference type="EMBL" id="THU88531.1"/>
    </source>
</evidence>
<protein>
    <submittedName>
        <fullName evidence="2">Uncharacterized protein</fullName>
    </submittedName>
</protein>
<dbReference type="Proteomes" id="UP000297245">
    <property type="component" value="Unassembled WGS sequence"/>
</dbReference>
<dbReference type="EMBL" id="ML179406">
    <property type="protein sequence ID" value="THU88531.1"/>
    <property type="molecule type" value="Genomic_DNA"/>
</dbReference>
<feature type="compositionally biased region" description="Polar residues" evidence="1">
    <location>
        <begin position="579"/>
        <end position="588"/>
    </location>
</feature>